<dbReference type="InterPro" id="IPR039420">
    <property type="entry name" value="WalR-like"/>
</dbReference>
<dbReference type="Gene3D" id="3.40.50.2300">
    <property type="match status" value="1"/>
</dbReference>
<keyword evidence="3" id="KW-0238">DNA-binding</keyword>
<dbReference type="InterPro" id="IPR000792">
    <property type="entry name" value="Tscrpt_reg_LuxR_C"/>
</dbReference>
<dbReference type="PROSITE" id="PS50043">
    <property type="entry name" value="HTH_LUXR_2"/>
    <property type="match status" value="1"/>
</dbReference>
<dbReference type="SUPFAM" id="SSF46894">
    <property type="entry name" value="C-terminal effector domain of the bipartite response regulators"/>
    <property type="match status" value="1"/>
</dbReference>
<dbReference type="PANTHER" id="PTHR43214">
    <property type="entry name" value="TWO-COMPONENT RESPONSE REGULATOR"/>
    <property type="match status" value="1"/>
</dbReference>
<keyword evidence="9" id="KW-1185">Reference proteome</keyword>
<dbReference type="EMBL" id="JADEYR010000003">
    <property type="protein sequence ID" value="MBE9403628.1"/>
    <property type="molecule type" value="Genomic_DNA"/>
</dbReference>
<dbReference type="SMART" id="SM00421">
    <property type="entry name" value="HTH_LUXR"/>
    <property type="match status" value="1"/>
</dbReference>
<evidence type="ECO:0000313" key="9">
    <source>
        <dbReference type="Proteomes" id="UP000644727"/>
    </source>
</evidence>
<dbReference type="CDD" id="cd06170">
    <property type="entry name" value="LuxR_C_like"/>
    <property type="match status" value="1"/>
</dbReference>
<keyword evidence="2" id="KW-0805">Transcription regulation</keyword>
<dbReference type="PRINTS" id="PR00038">
    <property type="entry name" value="HTHLUXR"/>
</dbReference>
<organism evidence="8 9">
    <name type="scientific">Brachybacterium epidermidis</name>
    <dbReference type="NCBI Taxonomy" id="2781983"/>
    <lineage>
        <taxon>Bacteria</taxon>
        <taxon>Bacillati</taxon>
        <taxon>Actinomycetota</taxon>
        <taxon>Actinomycetes</taxon>
        <taxon>Micrococcales</taxon>
        <taxon>Dermabacteraceae</taxon>
        <taxon>Brachybacterium</taxon>
    </lineage>
</organism>
<feature type="domain" description="HTH luxR-type" evidence="6">
    <location>
        <begin position="151"/>
        <end position="216"/>
    </location>
</feature>
<evidence type="ECO:0000259" key="6">
    <source>
        <dbReference type="PROSITE" id="PS50043"/>
    </source>
</evidence>
<comment type="caution">
    <text evidence="8">The sequence shown here is derived from an EMBL/GenBank/DDBJ whole genome shotgun (WGS) entry which is preliminary data.</text>
</comment>
<keyword evidence="4" id="KW-0804">Transcription</keyword>
<sequence>MTTVMICDDDPIVRAALAAYLDRESDLSVVATVDCAEEALAQLDDHAPDVVLMDIALPGQNGLEATGQVRERHPRTAVLVLTTFGTDEHLRAALAAGASGFLLKTTAASALVAAVRAAAANAGTVITPELAHQIACDQAREGGPGGHVDAEAIAELGLTDREQDVLTLLCQAESNAGIADRLALSESTVKTHVSSLMAKLGCTSRLQVALTAFERGLATPPLPHEPETS</sequence>
<dbReference type="Proteomes" id="UP000644727">
    <property type="component" value="Unassembled WGS sequence"/>
</dbReference>
<dbReference type="PANTHER" id="PTHR43214:SF24">
    <property type="entry name" value="TRANSCRIPTIONAL REGULATORY PROTEIN NARL-RELATED"/>
    <property type="match status" value="1"/>
</dbReference>
<evidence type="ECO:0000256" key="5">
    <source>
        <dbReference type="PROSITE-ProRule" id="PRU00169"/>
    </source>
</evidence>
<dbReference type="InterPro" id="IPR001789">
    <property type="entry name" value="Sig_transdc_resp-reg_receiver"/>
</dbReference>
<evidence type="ECO:0000256" key="2">
    <source>
        <dbReference type="ARBA" id="ARBA00023015"/>
    </source>
</evidence>
<evidence type="ECO:0000256" key="3">
    <source>
        <dbReference type="ARBA" id="ARBA00023125"/>
    </source>
</evidence>
<dbReference type="InterPro" id="IPR058245">
    <property type="entry name" value="NreC/VraR/RcsB-like_REC"/>
</dbReference>
<evidence type="ECO:0000256" key="1">
    <source>
        <dbReference type="ARBA" id="ARBA00022553"/>
    </source>
</evidence>
<dbReference type="Pfam" id="PF00196">
    <property type="entry name" value="GerE"/>
    <property type="match status" value="1"/>
</dbReference>
<accession>A0ABR9VZL0</accession>
<keyword evidence="1 5" id="KW-0597">Phosphoprotein</keyword>
<protein>
    <submittedName>
        <fullName evidence="8">Response regulator transcription factor</fullName>
    </submittedName>
</protein>
<dbReference type="CDD" id="cd17535">
    <property type="entry name" value="REC_NarL-like"/>
    <property type="match status" value="1"/>
</dbReference>
<evidence type="ECO:0000259" key="7">
    <source>
        <dbReference type="PROSITE" id="PS50110"/>
    </source>
</evidence>
<gene>
    <name evidence="8" type="ORF">IOE58_05325</name>
</gene>
<dbReference type="SMART" id="SM00448">
    <property type="entry name" value="REC"/>
    <property type="match status" value="1"/>
</dbReference>
<dbReference type="Pfam" id="PF00072">
    <property type="entry name" value="Response_reg"/>
    <property type="match status" value="1"/>
</dbReference>
<dbReference type="InterPro" id="IPR011006">
    <property type="entry name" value="CheY-like_superfamily"/>
</dbReference>
<evidence type="ECO:0000313" key="8">
    <source>
        <dbReference type="EMBL" id="MBE9403628.1"/>
    </source>
</evidence>
<dbReference type="RefSeq" id="WP_193865354.1">
    <property type="nucleotide sequence ID" value="NZ_JADEYR010000003.1"/>
</dbReference>
<feature type="modified residue" description="4-aspartylphosphate" evidence="5">
    <location>
        <position position="54"/>
    </location>
</feature>
<evidence type="ECO:0000256" key="4">
    <source>
        <dbReference type="ARBA" id="ARBA00023163"/>
    </source>
</evidence>
<dbReference type="PROSITE" id="PS50110">
    <property type="entry name" value="RESPONSE_REGULATORY"/>
    <property type="match status" value="1"/>
</dbReference>
<proteinExistence type="predicted"/>
<dbReference type="InterPro" id="IPR016032">
    <property type="entry name" value="Sig_transdc_resp-reg_C-effctor"/>
</dbReference>
<dbReference type="SUPFAM" id="SSF52172">
    <property type="entry name" value="CheY-like"/>
    <property type="match status" value="1"/>
</dbReference>
<name>A0ABR9VZL0_9MICO</name>
<reference evidence="8 9" key="1">
    <citation type="submission" date="2020-10" db="EMBL/GenBank/DDBJ databases">
        <title>Draft genome and description of Brachybacterium epidermidis sp nov.</title>
        <authorList>
            <person name="Boxberger M."/>
            <person name="La Scola B."/>
        </authorList>
    </citation>
    <scope>NUCLEOTIDE SEQUENCE [LARGE SCALE GENOMIC DNA]</scope>
    <source>
        <strain evidence="8 9">Marseille-Q2903</strain>
    </source>
</reference>
<feature type="domain" description="Response regulatory" evidence="7">
    <location>
        <begin position="3"/>
        <end position="119"/>
    </location>
</feature>